<evidence type="ECO:0000256" key="5">
    <source>
        <dbReference type="ARBA" id="ARBA00022692"/>
    </source>
</evidence>
<comment type="caution">
    <text evidence="11">The sequence shown here is derived from an EMBL/GenBank/DDBJ whole genome shotgun (WGS) entry which is preliminary data.</text>
</comment>
<evidence type="ECO:0000256" key="7">
    <source>
        <dbReference type="ARBA" id="ARBA00023136"/>
    </source>
</evidence>
<dbReference type="AlphaFoldDB" id="A0A261QXN2"/>
<keyword evidence="12" id="KW-1185">Reference proteome</keyword>
<evidence type="ECO:0000313" key="12">
    <source>
        <dbReference type="Proteomes" id="UP000216947"/>
    </source>
</evidence>
<comment type="function">
    <text evidence="9">Part of the tripartite ATP-independent periplasmic (TRAP) transport system.</text>
</comment>
<feature type="transmembrane region" description="Helical" evidence="9">
    <location>
        <begin position="95"/>
        <end position="115"/>
    </location>
</feature>
<evidence type="ECO:0000256" key="2">
    <source>
        <dbReference type="ARBA" id="ARBA00022448"/>
    </source>
</evidence>
<comment type="subunit">
    <text evidence="9">The complex comprises the extracytoplasmic solute receptor protein and the two transmembrane proteins.</text>
</comment>
<gene>
    <name evidence="11" type="ORF">CAL19_14785</name>
</gene>
<comment type="subcellular location">
    <subcellularLocation>
        <location evidence="1 9">Cell inner membrane</location>
        <topology evidence="1 9">Multi-pass membrane protein</topology>
    </subcellularLocation>
</comment>
<feature type="transmembrane region" description="Helical" evidence="9">
    <location>
        <begin position="175"/>
        <end position="192"/>
    </location>
</feature>
<comment type="similarity">
    <text evidence="8 9">Belongs to the TRAP transporter small permease family.</text>
</comment>
<feature type="domain" description="Tripartite ATP-independent periplasmic transporters DctQ component" evidence="10">
    <location>
        <begin position="71"/>
        <end position="200"/>
    </location>
</feature>
<evidence type="ECO:0000256" key="4">
    <source>
        <dbReference type="ARBA" id="ARBA00022519"/>
    </source>
</evidence>
<reference evidence="12" key="1">
    <citation type="submission" date="2017-05" db="EMBL/GenBank/DDBJ databases">
        <title>Complete and WGS of Bordetella genogroups.</title>
        <authorList>
            <person name="Spilker T."/>
            <person name="Lipuma J."/>
        </authorList>
    </citation>
    <scope>NUCLEOTIDE SEQUENCE [LARGE SCALE GENOMIC DNA]</scope>
    <source>
        <strain evidence="12">AU18089</strain>
    </source>
</reference>
<keyword evidence="2 9" id="KW-0813">Transport</keyword>
<feature type="transmembrane region" description="Helical" evidence="9">
    <location>
        <begin position="135"/>
        <end position="155"/>
    </location>
</feature>
<dbReference type="EMBL" id="NEVK01000007">
    <property type="protein sequence ID" value="OZI17110.1"/>
    <property type="molecule type" value="Genomic_DNA"/>
</dbReference>
<evidence type="ECO:0000256" key="1">
    <source>
        <dbReference type="ARBA" id="ARBA00004429"/>
    </source>
</evidence>
<evidence type="ECO:0000256" key="6">
    <source>
        <dbReference type="ARBA" id="ARBA00022989"/>
    </source>
</evidence>
<dbReference type="PANTHER" id="PTHR35011:SF11">
    <property type="entry name" value="TRAP TRANSPORTER SMALL PERMEASE PROTEIN"/>
    <property type="match status" value="1"/>
</dbReference>
<dbReference type="Pfam" id="PF04290">
    <property type="entry name" value="DctQ"/>
    <property type="match status" value="1"/>
</dbReference>
<keyword evidence="3" id="KW-1003">Cell membrane</keyword>
<dbReference type="Proteomes" id="UP000216947">
    <property type="component" value="Unassembled WGS sequence"/>
</dbReference>
<proteinExistence type="inferred from homology"/>
<dbReference type="GO" id="GO:0022857">
    <property type="term" value="F:transmembrane transporter activity"/>
    <property type="evidence" value="ECO:0007669"/>
    <property type="project" value="UniProtKB-UniRule"/>
</dbReference>
<evidence type="ECO:0000256" key="8">
    <source>
        <dbReference type="ARBA" id="ARBA00038436"/>
    </source>
</evidence>
<dbReference type="InterPro" id="IPR055348">
    <property type="entry name" value="DctQ"/>
</dbReference>
<keyword evidence="7 9" id="KW-0472">Membrane</keyword>
<keyword evidence="6 9" id="KW-1133">Transmembrane helix</keyword>
<organism evidence="11 12">
    <name type="scientific">Bordetella genomosp. 7</name>
    <dbReference type="NCBI Taxonomy" id="1416805"/>
    <lineage>
        <taxon>Bacteria</taxon>
        <taxon>Pseudomonadati</taxon>
        <taxon>Pseudomonadota</taxon>
        <taxon>Betaproteobacteria</taxon>
        <taxon>Burkholderiales</taxon>
        <taxon>Alcaligenaceae</taxon>
        <taxon>Bordetella</taxon>
    </lineage>
</organism>
<dbReference type="PANTHER" id="PTHR35011">
    <property type="entry name" value="2,3-DIKETO-L-GULONATE TRAP TRANSPORTER SMALL PERMEASE PROTEIN YIAM"/>
    <property type="match status" value="1"/>
</dbReference>
<evidence type="ECO:0000259" key="10">
    <source>
        <dbReference type="Pfam" id="PF04290"/>
    </source>
</evidence>
<name>A0A261QXN2_9BORD</name>
<dbReference type="RefSeq" id="WP_081745678.1">
    <property type="nucleotide sequence ID" value="NZ_NEVK01000007.1"/>
</dbReference>
<dbReference type="GO" id="GO:0015740">
    <property type="term" value="P:C4-dicarboxylate transport"/>
    <property type="evidence" value="ECO:0007669"/>
    <property type="project" value="TreeGrafter"/>
</dbReference>
<evidence type="ECO:0000256" key="9">
    <source>
        <dbReference type="RuleBase" id="RU369079"/>
    </source>
</evidence>
<protein>
    <recommendedName>
        <fullName evidence="9">TRAP transporter small permease protein</fullName>
    </recommendedName>
</protein>
<sequence>MQAQSGADAPVLNPYRDDAPAGAVHQAAAGQHASSVESIVHSFEEADQHQNIDLSAYRFEDWFCLALFWIMAVLVFLQFFTRYVMNNSFAWTEELAVYALIGVVFFGSAMCVRICRHIQVDFLYRYLPKPLGRILATLIDVLRTAFFGYAVWLVYRYIELVGAEPMTTIMWNKAYVYWLALAGFVMMFVRSVQVSVQNWRQGYSSLENPAAYQSLD</sequence>
<dbReference type="InterPro" id="IPR007387">
    <property type="entry name" value="TRAP_DctQ"/>
</dbReference>
<evidence type="ECO:0000256" key="3">
    <source>
        <dbReference type="ARBA" id="ARBA00022475"/>
    </source>
</evidence>
<feature type="transmembrane region" description="Helical" evidence="9">
    <location>
        <begin position="62"/>
        <end position="83"/>
    </location>
</feature>
<accession>A0A261QXN2</accession>
<keyword evidence="5 9" id="KW-0812">Transmembrane</keyword>
<keyword evidence="4 9" id="KW-0997">Cell inner membrane</keyword>
<evidence type="ECO:0000313" key="11">
    <source>
        <dbReference type="EMBL" id="OZI17110.1"/>
    </source>
</evidence>
<dbReference type="GO" id="GO:0005886">
    <property type="term" value="C:plasma membrane"/>
    <property type="evidence" value="ECO:0007669"/>
    <property type="project" value="UniProtKB-SubCell"/>
</dbReference>